<dbReference type="GeneID" id="13797324"/>
<dbReference type="Proteomes" id="UP000008037">
    <property type="component" value="Chromosome"/>
</dbReference>
<keyword evidence="2" id="KW-1185">Reference proteome</keyword>
<dbReference type="KEGG" id="nga:Ngar_c35130"/>
<sequence length="84" mass="9113">MYKTDIAKALERSLGMLGEPSKKALLFHLTHTYKIPVDKKDCCPLEEIKGALRQILGEGASLVVASINKELAKQSERGAGTTTV</sequence>
<evidence type="ECO:0000313" key="1">
    <source>
        <dbReference type="EMBL" id="AFU60426.1"/>
    </source>
</evidence>
<accession>K0IG96</accession>
<dbReference type="STRING" id="1237085.Ngar_c35130"/>
<proteinExistence type="predicted"/>
<dbReference type="EMBL" id="CP002408">
    <property type="protein sequence ID" value="AFU60426.1"/>
    <property type="molecule type" value="Genomic_DNA"/>
</dbReference>
<evidence type="ECO:0000313" key="2">
    <source>
        <dbReference type="Proteomes" id="UP000008037"/>
    </source>
</evidence>
<gene>
    <name evidence="1" type="ordered locus">Ngar_c35130</name>
</gene>
<name>K0IG96_NITGG</name>
<dbReference type="HOGENOM" id="CLU_2519883_0_0_2"/>
<organism evidence="1 2">
    <name type="scientific">Nitrososphaera gargensis (strain Ga9.2)</name>
    <dbReference type="NCBI Taxonomy" id="1237085"/>
    <lineage>
        <taxon>Archaea</taxon>
        <taxon>Nitrososphaerota</taxon>
        <taxon>Nitrososphaeria</taxon>
        <taxon>Nitrososphaerales</taxon>
        <taxon>Nitrososphaeraceae</taxon>
        <taxon>Nitrososphaera</taxon>
    </lineage>
</organism>
<dbReference type="AlphaFoldDB" id="K0IG96"/>
<dbReference type="BioCyc" id="CNIT1237085:G1324-3514-MONOMER"/>
<reference evidence="1 2" key="1">
    <citation type="journal article" date="2012" name="Environ. Microbiol.">
        <title>The genome of the ammonia-oxidizing Candidatus Nitrososphaera gargensis: insights into metabolic versatility and environmental adaptations.</title>
        <authorList>
            <person name="Spang A."/>
            <person name="Poehlein A."/>
            <person name="Offre P."/>
            <person name="Zumbragel S."/>
            <person name="Haider S."/>
            <person name="Rychlik N."/>
            <person name="Nowka B."/>
            <person name="Schmeisser C."/>
            <person name="Lebedeva E.V."/>
            <person name="Rattei T."/>
            <person name="Bohm C."/>
            <person name="Schmid M."/>
            <person name="Galushko A."/>
            <person name="Hatzenpichler R."/>
            <person name="Weinmaier T."/>
            <person name="Daniel R."/>
            <person name="Schleper C."/>
            <person name="Spieck E."/>
            <person name="Streit W."/>
            <person name="Wagner M."/>
        </authorList>
    </citation>
    <scope>NUCLEOTIDE SEQUENCE [LARGE SCALE GENOMIC DNA]</scope>
    <source>
        <strain evidence="2">Ga9.2</strain>
    </source>
</reference>
<dbReference type="InParanoid" id="K0IG96"/>
<dbReference type="RefSeq" id="WP_015020958.1">
    <property type="nucleotide sequence ID" value="NC_018719.1"/>
</dbReference>
<protein>
    <submittedName>
        <fullName evidence="1">Uncharacterized protein</fullName>
    </submittedName>
</protein>